<evidence type="ECO:0000313" key="2">
    <source>
        <dbReference type="EMBL" id="CAI0449914.1"/>
    </source>
</evidence>
<name>A0AAV0MUZ6_9ROSI</name>
<dbReference type="AlphaFoldDB" id="A0AAV0MUZ6"/>
<feature type="region of interest" description="Disordered" evidence="1">
    <location>
        <begin position="1"/>
        <end position="57"/>
    </location>
</feature>
<evidence type="ECO:0000256" key="1">
    <source>
        <dbReference type="SAM" id="MobiDB-lite"/>
    </source>
</evidence>
<protein>
    <submittedName>
        <fullName evidence="2">Uncharacterized protein</fullName>
    </submittedName>
</protein>
<gene>
    <name evidence="2" type="ORF">LITE_LOCUS30338</name>
</gene>
<dbReference type="PANTHER" id="PTHR35751">
    <property type="match status" value="1"/>
</dbReference>
<feature type="compositionally biased region" description="Low complexity" evidence="1">
    <location>
        <begin position="31"/>
        <end position="50"/>
    </location>
</feature>
<feature type="compositionally biased region" description="Basic and acidic residues" evidence="1">
    <location>
        <begin position="1"/>
        <end position="16"/>
    </location>
</feature>
<sequence>MFSVREESAGSQEGREIATGGGEKYQFPPQASGSDVSSSASDAAVGGKASLQPRRTPVTEREIEAVMVLGGCF</sequence>
<dbReference type="PANTHER" id="PTHR35751:SF3">
    <property type="entry name" value="OS06G0530200 PROTEIN"/>
    <property type="match status" value="1"/>
</dbReference>
<comment type="caution">
    <text evidence="2">The sequence shown here is derived from an EMBL/GenBank/DDBJ whole genome shotgun (WGS) entry which is preliminary data.</text>
</comment>
<accession>A0AAV0MUZ6</accession>
<dbReference type="EMBL" id="CAMGYJ010000007">
    <property type="protein sequence ID" value="CAI0449914.1"/>
    <property type="molecule type" value="Genomic_DNA"/>
</dbReference>
<organism evidence="2 3">
    <name type="scientific">Linum tenue</name>
    <dbReference type="NCBI Taxonomy" id="586396"/>
    <lineage>
        <taxon>Eukaryota</taxon>
        <taxon>Viridiplantae</taxon>
        <taxon>Streptophyta</taxon>
        <taxon>Embryophyta</taxon>
        <taxon>Tracheophyta</taxon>
        <taxon>Spermatophyta</taxon>
        <taxon>Magnoliopsida</taxon>
        <taxon>eudicotyledons</taxon>
        <taxon>Gunneridae</taxon>
        <taxon>Pentapetalae</taxon>
        <taxon>rosids</taxon>
        <taxon>fabids</taxon>
        <taxon>Malpighiales</taxon>
        <taxon>Linaceae</taxon>
        <taxon>Linum</taxon>
    </lineage>
</organism>
<evidence type="ECO:0000313" key="3">
    <source>
        <dbReference type="Proteomes" id="UP001154282"/>
    </source>
</evidence>
<dbReference type="Proteomes" id="UP001154282">
    <property type="component" value="Unassembled WGS sequence"/>
</dbReference>
<keyword evidence="3" id="KW-1185">Reference proteome</keyword>
<reference evidence="2" key="1">
    <citation type="submission" date="2022-08" db="EMBL/GenBank/DDBJ databases">
        <authorList>
            <person name="Gutierrez-Valencia J."/>
        </authorList>
    </citation>
    <scope>NUCLEOTIDE SEQUENCE</scope>
</reference>
<proteinExistence type="predicted"/>